<dbReference type="Gene3D" id="2.120.10.80">
    <property type="entry name" value="Kelch-type beta propeller"/>
    <property type="match status" value="1"/>
</dbReference>
<dbReference type="SUPFAM" id="SSF117281">
    <property type="entry name" value="Kelch motif"/>
    <property type="match status" value="1"/>
</dbReference>
<dbReference type="EMBL" id="ASPP01016430">
    <property type="protein sequence ID" value="ETO17535.1"/>
    <property type="molecule type" value="Genomic_DNA"/>
</dbReference>
<organism evidence="1 2">
    <name type="scientific">Reticulomyxa filosa</name>
    <dbReference type="NCBI Taxonomy" id="46433"/>
    <lineage>
        <taxon>Eukaryota</taxon>
        <taxon>Sar</taxon>
        <taxon>Rhizaria</taxon>
        <taxon>Retaria</taxon>
        <taxon>Foraminifera</taxon>
        <taxon>Monothalamids</taxon>
        <taxon>Reticulomyxidae</taxon>
        <taxon>Reticulomyxa</taxon>
    </lineage>
</organism>
<dbReference type="AlphaFoldDB" id="X6MWS2"/>
<evidence type="ECO:0000313" key="1">
    <source>
        <dbReference type="EMBL" id="ETO17535.1"/>
    </source>
</evidence>
<dbReference type="Proteomes" id="UP000023152">
    <property type="component" value="Unassembled WGS sequence"/>
</dbReference>
<feature type="non-terminal residue" evidence="1">
    <location>
        <position position="155"/>
    </location>
</feature>
<gene>
    <name evidence="1" type="ORF">RFI_19786</name>
</gene>
<name>X6MWS2_RETFI</name>
<protein>
    <submittedName>
        <fullName evidence="1">Uncharacterized protein</fullName>
    </submittedName>
</protein>
<proteinExistence type="predicted"/>
<sequence length="155" mass="18018">MGNQNTASFQTLKDLPNPFHQAQCVLHKHELLICGGYYQRDCYSYHTLKNEYKFICEYPSDIKLCGHCVVKLVDNNNNNSKYSNQITLLSFGGHQYSNKHTLVMKYVSVWSNDNNINENEIDKSNNYNQWLPFTNNRDHPIIIGRYGDCYVGVRA</sequence>
<comment type="caution">
    <text evidence="1">The sequence shown here is derived from an EMBL/GenBank/DDBJ whole genome shotgun (WGS) entry which is preliminary data.</text>
</comment>
<dbReference type="InterPro" id="IPR015915">
    <property type="entry name" value="Kelch-typ_b-propeller"/>
</dbReference>
<evidence type="ECO:0000313" key="2">
    <source>
        <dbReference type="Proteomes" id="UP000023152"/>
    </source>
</evidence>
<reference evidence="1 2" key="1">
    <citation type="journal article" date="2013" name="Curr. Biol.">
        <title>The Genome of the Foraminiferan Reticulomyxa filosa.</title>
        <authorList>
            <person name="Glockner G."/>
            <person name="Hulsmann N."/>
            <person name="Schleicher M."/>
            <person name="Noegel A.A."/>
            <person name="Eichinger L."/>
            <person name="Gallinger C."/>
            <person name="Pawlowski J."/>
            <person name="Sierra R."/>
            <person name="Euteneuer U."/>
            <person name="Pillet L."/>
            <person name="Moustafa A."/>
            <person name="Platzer M."/>
            <person name="Groth M."/>
            <person name="Szafranski K."/>
            <person name="Schliwa M."/>
        </authorList>
    </citation>
    <scope>NUCLEOTIDE SEQUENCE [LARGE SCALE GENOMIC DNA]</scope>
</reference>
<accession>X6MWS2</accession>
<keyword evidence="2" id="KW-1185">Reference proteome</keyword>